<dbReference type="EMBL" id="LSYV01000271">
    <property type="protein sequence ID" value="KXZ41821.1"/>
    <property type="molecule type" value="Genomic_DNA"/>
</dbReference>
<accession>A0A150FW34</accession>
<name>A0A150FW34_GONPE</name>
<dbReference type="InterPro" id="IPR052055">
    <property type="entry name" value="Hepadnavirus_pol/RT"/>
</dbReference>
<dbReference type="PANTHER" id="PTHR33050:SF7">
    <property type="entry name" value="RIBONUCLEASE H"/>
    <property type="match status" value="1"/>
</dbReference>
<dbReference type="Proteomes" id="UP000075714">
    <property type="component" value="Unassembled WGS sequence"/>
</dbReference>
<dbReference type="OrthoDB" id="534186at2759"/>
<reference evidence="2" key="1">
    <citation type="journal article" date="2016" name="Nat. Commun.">
        <title>The Gonium pectorale genome demonstrates co-option of cell cycle regulation during the evolution of multicellularity.</title>
        <authorList>
            <person name="Hanschen E.R."/>
            <person name="Marriage T.N."/>
            <person name="Ferris P.J."/>
            <person name="Hamaji T."/>
            <person name="Toyoda A."/>
            <person name="Fujiyama A."/>
            <person name="Neme R."/>
            <person name="Noguchi H."/>
            <person name="Minakuchi Y."/>
            <person name="Suzuki M."/>
            <person name="Kawai-Toyooka H."/>
            <person name="Smith D.R."/>
            <person name="Sparks H."/>
            <person name="Anderson J."/>
            <person name="Bakaric R."/>
            <person name="Luria V."/>
            <person name="Karger A."/>
            <person name="Kirschner M.W."/>
            <person name="Durand P.M."/>
            <person name="Michod R.E."/>
            <person name="Nozaki H."/>
            <person name="Olson B.J."/>
        </authorList>
    </citation>
    <scope>NUCLEOTIDE SEQUENCE [LARGE SCALE GENOMIC DNA]</scope>
    <source>
        <strain evidence="2">NIES-2863</strain>
    </source>
</reference>
<comment type="caution">
    <text evidence="1">The sequence shown here is derived from an EMBL/GenBank/DDBJ whole genome shotgun (WGS) entry which is preliminary data.</text>
</comment>
<organism evidence="1 2">
    <name type="scientific">Gonium pectorale</name>
    <name type="common">Green alga</name>
    <dbReference type="NCBI Taxonomy" id="33097"/>
    <lineage>
        <taxon>Eukaryota</taxon>
        <taxon>Viridiplantae</taxon>
        <taxon>Chlorophyta</taxon>
        <taxon>core chlorophytes</taxon>
        <taxon>Chlorophyceae</taxon>
        <taxon>CS clade</taxon>
        <taxon>Chlamydomonadales</taxon>
        <taxon>Volvocaceae</taxon>
        <taxon>Gonium</taxon>
    </lineage>
</organism>
<protein>
    <recommendedName>
        <fullName evidence="3">PCIF1 WW domain-containing protein</fullName>
    </recommendedName>
</protein>
<dbReference type="AlphaFoldDB" id="A0A150FW34"/>
<evidence type="ECO:0008006" key="3">
    <source>
        <dbReference type="Google" id="ProtNLM"/>
    </source>
</evidence>
<sequence length="315" mass="35206">MAFFVQRARLFLRLLKLKNGRSWWAKPTAFRFRAAGDASELGYGGLLPDGELGEDSSFSVPFTAAQAERLAANDFSSTEREVTAMAVCLQWVAARRPELAMSGIIQYQTDSQAALLCVLGMKGTPPCLVAVDELLCWCAERDVELEVVWYPRESELQQAADRLSKDPSLSQWQLNGRVFDALWGEPALKGRRPTVDAFADERTAKLPCFYAAAWSPRAAAVDAFAQHWGGAEQLLYLNPPFQLMGRVIRKIRAERANCVLIAPVWPRWWSVTLRSLPVKAQRRLPHSGLFERTAPGGAIEAKGPRYAVCAFYILW</sequence>
<evidence type="ECO:0000313" key="1">
    <source>
        <dbReference type="EMBL" id="KXZ41821.1"/>
    </source>
</evidence>
<proteinExistence type="predicted"/>
<evidence type="ECO:0000313" key="2">
    <source>
        <dbReference type="Proteomes" id="UP000075714"/>
    </source>
</evidence>
<dbReference type="PANTHER" id="PTHR33050">
    <property type="entry name" value="REVERSE TRANSCRIPTASE DOMAIN-CONTAINING PROTEIN"/>
    <property type="match status" value="1"/>
</dbReference>
<gene>
    <name evidence="1" type="ORF">GPECTOR_272g706</name>
</gene>
<keyword evidence="2" id="KW-1185">Reference proteome</keyword>